<proteinExistence type="inferred from homology"/>
<gene>
    <name evidence="7" type="ORF">QTO32_00815</name>
</gene>
<dbReference type="AlphaFoldDB" id="A0AA51BM02"/>
<dbReference type="SUPFAM" id="SSF54843">
    <property type="entry name" value="Ribosomal protein L22"/>
    <property type="match status" value="1"/>
</dbReference>
<evidence type="ECO:0000256" key="2">
    <source>
        <dbReference type="ARBA" id="ARBA00022980"/>
    </source>
</evidence>
<dbReference type="InterPro" id="IPR036394">
    <property type="entry name" value="Ribosomal_uL22_sf"/>
</dbReference>
<keyword evidence="6" id="KW-0699">rRNA-binding</keyword>
<dbReference type="Gene3D" id="3.90.470.10">
    <property type="entry name" value="Ribosomal protein L22/L17"/>
    <property type="match status" value="1"/>
</dbReference>
<evidence type="ECO:0000256" key="6">
    <source>
        <dbReference type="RuleBase" id="RU004006"/>
    </source>
</evidence>
<dbReference type="GO" id="GO:0003735">
    <property type="term" value="F:structural constituent of ribosome"/>
    <property type="evidence" value="ECO:0007669"/>
    <property type="project" value="InterPro"/>
</dbReference>
<dbReference type="GO" id="GO:1990904">
    <property type="term" value="C:ribonucleoprotein complex"/>
    <property type="evidence" value="ECO:0007669"/>
    <property type="project" value="UniProtKB-KW"/>
</dbReference>
<dbReference type="GO" id="GO:0006412">
    <property type="term" value="P:translation"/>
    <property type="evidence" value="ECO:0007669"/>
    <property type="project" value="InterPro"/>
</dbReference>
<dbReference type="GO" id="GO:0019843">
    <property type="term" value="F:rRNA binding"/>
    <property type="evidence" value="ECO:0007669"/>
    <property type="project" value="UniProtKB-KW"/>
</dbReference>
<reference evidence="7" key="1">
    <citation type="journal article" date="2021" name="Front. Microbiol.">
        <title>Genome Analysis of a Verrucomicrobial Endosymbiont With a Tiny Genome Discovered in an Antarctic Lake.</title>
        <authorList>
            <person name="Williams T.J."/>
            <person name="Allen M.A."/>
            <person name="Ivanova N."/>
            <person name="Huntemann M."/>
            <person name="Haque S."/>
            <person name="Hancock A.M."/>
            <person name="Brazendale S."/>
            <person name="Cavicchioli R."/>
        </authorList>
    </citation>
    <scope>NUCLEOTIDE SEQUENCE</scope>
    <source>
        <strain evidence="7">MAG_Ga0307966_1000010</strain>
    </source>
</reference>
<dbReference type="InterPro" id="IPR001063">
    <property type="entry name" value="Ribosomal_uL22"/>
</dbReference>
<evidence type="ECO:0000256" key="4">
    <source>
        <dbReference type="ARBA" id="ARBA00035480"/>
    </source>
</evidence>
<organism evidence="7">
    <name type="scientific">Candidatus Organicella extenuata</name>
    <dbReference type="NCBI Taxonomy" id="2841811"/>
    <lineage>
        <taxon>Bacteria</taxon>
        <taxon>Pseudomonadati</taxon>
        <taxon>Verrucomicrobiota</taxon>
        <taxon>Candidatus Organicella</taxon>
    </lineage>
</organism>
<dbReference type="Proteomes" id="UP001238843">
    <property type="component" value="Chromosome"/>
</dbReference>
<dbReference type="Pfam" id="PF00237">
    <property type="entry name" value="Ribosomal_L22"/>
    <property type="match status" value="1"/>
</dbReference>
<reference evidence="7" key="2">
    <citation type="submission" date="2023-06" db="EMBL/GenBank/DDBJ databases">
        <authorList>
            <person name="Williams T.J."/>
            <person name="Allen M.A."/>
            <person name="Ivanova N."/>
            <person name="Huntemann M."/>
            <person name="Haque S."/>
            <person name="Hancock A.M."/>
            <person name="Brazendale S."/>
            <person name="Cavicchioli R."/>
        </authorList>
    </citation>
    <scope>NUCLEOTIDE SEQUENCE</scope>
    <source>
        <strain evidence="7">MAG_Ga0307966_1000010</strain>
    </source>
</reference>
<protein>
    <recommendedName>
        <fullName evidence="4">50S ribosomal protein L22</fullName>
    </recommendedName>
</protein>
<keyword evidence="2 5" id="KW-0689">Ribosomal protein</keyword>
<sequence length="115" mass="13236">MENYLIYNFKHLRVSWKKLNKTASSIKGLDMGSVNKTLSFIYNKPSIMILKLLKNCFASILHKYGSIGLENIYVVNILTNKGPSLKRFRFVSKGSTRLIKKKFSHLKVILSVKKI</sequence>
<evidence type="ECO:0000256" key="3">
    <source>
        <dbReference type="ARBA" id="ARBA00023274"/>
    </source>
</evidence>
<name>A0AA51BM02_9BACT</name>
<comment type="similarity">
    <text evidence="1 5">Belongs to the universal ribosomal protein uL22 family.</text>
</comment>
<dbReference type="EMBL" id="CP128385">
    <property type="protein sequence ID" value="WMI30444.1"/>
    <property type="molecule type" value="Genomic_DNA"/>
</dbReference>
<keyword evidence="6" id="KW-0694">RNA-binding</keyword>
<evidence type="ECO:0000256" key="1">
    <source>
        <dbReference type="ARBA" id="ARBA00009451"/>
    </source>
</evidence>
<keyword evidence="3 5" id="KW-0687">Ribonucleoprotein</keyword>
<evidence type="ECO:0000256" key="5">
    <source>
        <dbReference type="RuleBase" id="RU004005"/>
    </source>
</evidence>
<evidence type="ECO:0000313" key="7">
    <source>
        <dbReference type="EMBL" id="WMI30444.1"/>
    </source>
</evidence>
<accession>A0AA51BM02</accession>
<comment type="subunit">
    <text evidence="6">Part of the 50S ribosomal subunit.</text>
</comment>
<dbReference type="GO" id="GO:0005840">
    <property type="term" value="C:ribosome"/>
    <property type="evidence" value="ECO:0007669"/>
    <property type="project" value="UniProtKB-KW"/>
</dbReference>